<feature type="region of interest" description="Disordered" evidence="10">
    <location>
        <begin position="26"/>
        <end position="122"/>
    </location>
</feature>
<dbReference type="GO" id="GO:0005524">
    <property type="term" value="F:ATP binding"/>
    <property type="evidence" value="ECO:0007669"/>
    <property type="project" value="UniProtKB-KW"/>
</dbReference>
<keyword evidence="4" id="KW-0808">Transferase</keyword>
<feature type="domain" description="Pyruvate phosphate dikinase AMP/ATP-binding" evidence="12">
    <location>
        <begin position="446"/>
        <end position="482"/>
    </location>
</feature>
<reference evidence="14 15" key="1">
    <citation type="submission" date="2016-02" db="EMBL/GenBank/DDBJ databases">
        <title>Genome analysis of coral dinoflagellate symbionts highlights evolutionary adaptations to a symbiotic lifestyle.</title>
        <authorList>
            <person name="Aranda M."/>
            <person name="Li Y."/>
            <person name="Liew Y.J."/>
            <person name="Baumgarten S."/>
            <person name="Simakov O."/>
            <person name="Wilson M."/>
            <person name="Piel J."/>
            <person name="Ashoor H."/>
            <person name="Bougouffa S."/>
            <person name="Bajic V.B."/>
            <person name="Ryu T."/>
            <person name="Ravasi T."/>
            <person name="Bayer T."/>
            <person name="Micklem G."/>
            <person name="Kim H."/>
            <person name="Bhak J."/>
            <person name="Lajeunesse T.C."/>
            <person name="Voolstra C.R."/>
        </authorList>
    </citation>
    <scope>NUCLEOTIDE SEQUENCE [LARGE SCALE GENOMIC DNA]</scope>
    <source>
        <strain evidence="14 15">CCMP2467</strain>
    </source>
</reference>
<feature type="compositionally biased region" description="Polar residues" evidence="10">
    <location>
        <begin position="46"/>
        <end position="72"/>
    </location>
</feature>
<evidence type="ECO:0000256" key="3">
    <source>
        <dbReference type="ARBA" id="ARBA00011994"/>
    </source>
</evidence>
<dbReference type="InterPro" id="IPR040442">
    <property type="entry name" value="Pyrv_kinase-like_dom_sf"/>
</dbReference>
<dbReference type="NCBIfam" id="TIGR01828">
    <property type="entry name" value="pyru_phos_dikin"/>
    <property type="match status" value="1"/>
</dbReference>
<keyword evidence="14" id="KW-0670">Pyruvate</keyword>
<dbReference type="InterPro" id="IPR008279">
    <property type="entry name" value="PEP-util_enz_mobile_dom"/>
</dbReference>
<name>A0A1Q9E7P9_SYMMI</name>
<keyword evidence="15" id="KW-1185">Reference proteome</keyword>
<evidence type="ECO:0000256" key="7">
    <source>
        <dbReference type="ARBA" id="ARBA00022777"/>
    </source>
</evidence>
<dbReference type="Gene3D" id="3.50.30.10">
    <property type="entry name" value="Phosphohistidine domain"/>
    <property type="match status" value="1"/>
</dbReference>
<dbReference type="PROSITE" id="PS00742">
    <property type="entry name" value="PEP_ENZYMES_2"/>
    <property type="match status" value="1"/>
</dbReference>
<dbReference type="InterPro" id="IPR023151">
    <property type="entry name" value="PEP_util_CS"/>
</dbReference>
<evidence type="ECO:0000256" key="2">
    <source>
        <dbReference type="ARBA" id="ARBA00007837"/>
    </source>
</evidence>
<organism evidence="14 15">
    <name type="scientific">Symbiodinium microadriaticum</name>
    <name type="common">Dinoflagellate</name>
    <name type="synonym">Zooxanthella microadriatica</name>
    <dbReference type="NCBI Taxonomy" id="2951"/>
    <lineage>
        <taxon>Eukaryota</taxon>
        <taxon>Sar</taxon>
        <taxon>Alveolata</taxon>
        <taxon>Dinophyceae</taxon>
        <taxon>Suessiales</taxon>
        <taxon>Symbiodiniaceae</taxon>
        <taxon>Symbiodinium</taxon>
    </lineage>
</organism>
<comment type="similarity">
    <text evidence="2">Belongs to the PEP-utilizing enzyme family.</text>
</comment>
<keyword evidence="8" id="KW-0067">ATP-binding</keyword>
<keyword evidence="6" id="KW-0547">Nucleotide-binding</keyword>
<dbReference type="Pfam" id="PF01326">
    <property type="entry name" value="PPDK_N"/>
    <property type="match status" value="2"/>
</dbReference>
<dbReference type="InterPro" id="IPR036637">
    <property type="entry name" value="Phosphohistidine_dom_sf"/>
</dbReference>
<dbReference type="GO" id="GO:0046872">
    <property type="term" value="F:metal ion binding"/>
    <property type="evidence" value="ECO:0007669"/>
    <property type="project" value="UniProtKB-KW"/>
</dbReference>
<feature type="region of interest" description="Disordered" evidence="10">
    <location>
        <begin position="287"/>
        <end position="398"/>
    </location>
</feature>
<dbReference type="Gene3D" id="3.20.20.60">
    <property type="entry name" value="Phosphoenolpyruvate-binding domains"/>
    <property type="match status" value="1"/>
</dbReference>
<gene>
    <name evidence="14" type="primary">ppdK</name>
    <name evidence="14" type="ORF">AK812_SmicGene13612</name>
</gene>
<evidence type="ECO:0000256" key="1">
    <source>
        <dbReference type="ARBA" id="ARBA00001946"/>
    </source>
</evidence>
<protein>
    <recommendedName>
        <fullName evidence="3">pyruvate, phosphate dikinase</fullName>
        <ecNumber evidence="3">2.7.9.1</ecNumber>
    </recommendedName>
</protein>
<dbReference type="Pfam" id="PF00391">
    <property type="entry name" value="PEP-utilizers"/>
    <property type="match status" value="1"/>
</dbReference>
<comment type="caution">
    <text evidence="14">The sequence shown here is derived from an EMBL/GenBank/DDBJ whole genome shotgun (WGS) entry which is preliminary data.</text>
</comment>
<keyword evidence="5" id="KW-0479">Metal-binding</keyword>
<dbReference type="EC" id="2.7.9.1" evidence="3"/>
<dbReference type="SUPFAM" id="SSF52009">
    <property type="entry name" value="Phosphohistidine domain"/>
    <property type="match status" value="1"/>
</dbReference>
<evidence type="ECO:0000313" key="15">
    <source>
        <dbReference type="Proteomes" id="UP000186817"/>
    </source>
</evidence>
<dbReference type="InterPro" id="IPR010121">
    <property type="entry name" value="Pyruvate_phosphate_dikinase"/>
</dbReference>
<dbReference type="GO" id="GO:0050242">
    <property type="term" value="F:pyruvate, phosphate dikinase activity"/>
    <property type="evidence" value="ECO:0007669"/>
    <property type="project" value="UniProtKB-EC"/>
</dbReference>
<feature type="compositionally biased region" description="Basic and acidic residues" evidence="10">
    <location>
        <begin position="26"/>
        <end position="38"/>
    </location>
</feature>
<dbReference type="SUPFAM" id="SSF56059">
    <property type="entry name" value="Glutathione synthetase ATP-binding domain-like"/>
    <property type="match status" value="1"/>
</dbReference>
<feature type="compositionally biased region" description="Low complexity" evidence="10">
    <location>
        <begin position="303"/>
        <end position="316"/>
    </location>
</feature>
<dbReference type="EMBL" id="LSRX01000236">
    <property type="protein sequence ID" value="OLQ03447.1"/>
    <property type="molecule type" value="Genomic_DNA"/>
</dbReference>
<dbReference type="NCBIfam" id="NF004531">
    <property type="entry name" value="PRK05878.1"/>
    <property type="match status" value="1"/>
</dbReference>
<evidence type="ECO:0000256" key="5">
    <source>
        <dbReference type="ARBA" id="ARBA00022723"/>
    </source>
</evidence>
<dbReference type="InterPro" id="IPR013815">
    <property type="entry name" value="ATP_grasp_subdomain_1"/>
</dbReference>
<dbReference type="Gene3D" id="3.30.470.20">
    <property type="entry name" value="ATP-grasp fold, B domain"/>
    <property type="match status" value="1"/>
</dbReference>
<evidence type="ECO:0000259" key="12">
    <source>
        <dbReference type="Pfam" id="PF01326"/>
    </source>
</evidence>
<feature type="domain" description="PEP-utilising enzyme mobile" evidence="11">
    <location>
        <begin position="873"/>
        <end position="956"/>
    </location>
</feature>
<feature type="domain" description="PEP-utilising enzyme C-terminal" evidence="13">
    <location>
        <begin position="971"/>
        <end position="1325"/>
    </location>
</feature>
<evidence type="ECO:0000256" key="6">
    <source>
        <dbReference type="ARBA" id="ARBA00022741"/>
    </source>
</evidence>
<feature type="compositionally biased region" description="Polar residues" evidence="10">
    <location>
        <begin position="95"/>
        <end position="108"/>
    </location>
</feature>
<evidence type="ECO:0000256" key="9">
    <source>
        <dbReference type="ARBA" id="ARBA00022842"/>
    </source>
</evidence>
<sequence length="1481" mass="162107">MLLNSTMKLGYLEGSMLDDLGIRAESRRPTLKLDEKGFEVSGPRPSRTSLRPGSNQSQRGFQKETLNSLSRSTSKDRPASQGRVSLKGTRENKLQRSFSREASLNPSTPGAVEEPGPSWQALEWTRPPQKDVRREGASVYSVSTPATQGAREHQPHLVRTTRIEPAAKGYANKRPPVPPKKAEQIVVTEKDLRRCGSDLQKLRECSISTPSKPMEVVMKPAPVEETQKFELSFKSNFAKICRESADPRDPWEGVGHPDELRELTVEDLVLNQVYIHALSPRKIEFDVNSSPEQGTRKPKLLRSASASTRASSADVALQTWPTDDRREGFSRRVPRVRPRPGLPPAGGKRASSVPRDSMEGAEGGKATRPEGQGAIQPISTDTPRTAREDETPPHKRAMRSFLKGAASRGETRAVSGISLLPKGMAASKWVYDFGEGKADGRAEMKNLLGGKGANLAEMAAIGLPVPPGFTLTTEICTYFYEHGCTYPKELKTQVQQALALVESRTGRKFGDATNPLLVSVRSGARASMPGMMDTVLNLGLNDVTVESLAKQSGDRRFAFDSYRRFVQMYSDVVLNIELSHFEKLLDRAKEKRGVRLDNELLTEDLENLTKAYKARVELELGHELSLFPEWSNRCREFPEDPQEQLWGAIGAVFNSWMNQRAKTYRQLHDIPESWGTAVNVQAMVFGNMGNDCATGVAFTRNPSNGTNDFYGEFLVNAQGEDVVAGIRTPQELTIKARQSHGSELPSLEEVMPKVFQELMDVRKQLENHFLDMQDIEFTVEKGKLYMLQTRTGKRTAHAALQIAVDMANEGLISKGQAVMRLKPDLIDQLLHPTLDPKAKKNVIAKGLPASPGAASGKVVFTADEAVRRSQDGEKVLLVRIETSPDDIHGLHAAQGVLTTRGGMTSHAAVVARGMGRPCVAGAGDVHVDYGASQFTVGDQRTCVRAGEIVTIDGITGEVILGEVPTVAPQLSGSFGTIMAWADDFRTMKVRANAETPADARTAKDFGAEGIGLVRTEHMFFEGGRIVAMREMILAADEADRKAALAKLLVMQREDITELFRIMDGLPVTVRLLDPPLHEFIPHTEAEMASVAKAAGVPLERVRRRATELREANPMLGHRGCRLAITYPEICEMQARAIFEAAAEVGRTSQSGRTPVAEVMVPLVATLQELDLLKRVIEKTAQAVQTEQGVAFNYHIGTMIELPRAALQAGKLAGLAEFFSFGTNDLTQTTYGLSRDDAGSFLPEYKEKGIVEQDPFVSLDTEGVGELIEIAVERGRAARKGMKMGICGEHGGDPASIEFCEATGLDYVSCSPFRVPIARLAAAQAAMKKQGEKVWLALDRDTGEVQVFKKEAGERLEAAFRTGRTSVPLAGLEDALEGAIVAFDKTSQSFAHVRHMDGTEADVQRFEVTAYSSEMAVGLVGPPHGGNAWRFAKDDETCHERLLPLLGTELVSPPSPTLPPVSRNRQVYYINAGADWAGSDSY</sequence>
<dbReference type="OrthoDB" id="431344at2759"/>
<dbReference type="InterPro" id="IPR015813">
    <property type="entry name" value="Pyrv/PenolPyrv_kinase-like_dom"/>
</dbReference>
<dbReference type="Gene3D" id="1.20.80.30">
    <property type="match status" value="1"/>
</dbReference>
<dbReference type="Gene3D" id="3.30.1490.20">
    <property type="entry name" value="ATP-grasp fold, A domain"/>
    <property type="match status" value="1"/>
</dbReference>
<dbReference type="PANTHER" id="PTHR22931:SF9">
    <property type="entry name" value="PYRUVATE, PHOSPHATE DIKINASE 1, CHLOROPLASTIC"/>
    <property type="match status" value="1"/>
</dbReference>
<keyword evidence="9" id="KW-0460">Magnesium</keyword>
<dbReference type="InterPro" id="IPR018274">
    <property type="entry name" value="PEP_util_AS"/>
</dbReference>
<dbReference type="Gene3D" id="1.10.189.10">
    <property type="entry name" value="Pyruvate Phosphate Dikinase, domain 2"/>
    <property type="match status" value="1"/>
</dbReference>
<evidence type="ECO:0000256" key="10">
    <source>
        <dbReference type="SAM" id="MobiDB-lite"/>
    </source>
</evidence>
<evidence type="ECO:0000259" key="13">
    <source>
        <dbReference type="Pfam" id="PF02896"/>
    </source>
</evidence>
<dbReference type="Proteomes" id="UP000186817">
    <property type="component" value="Unassembled WGS sequence"/>
</dbReference>
<feature type="compositionally biased region" description="Basic and acidic residues" evidence="10">
    <location>
        <begin position="384"/>
        <end position="393"/>
    </location>
</feature>
<dbReference type="InterPro" id="IPR000121">
    <property type="entry name" value="PEP_util_C"/>
</dbReference>
<accession>A0A1Q9E7P9</accession>
<feature type="domain" description="Pyruvate phosphate dikinase AMP/ATP-binding" evidence="12">
    <location>
        <begin position="489"/>
        <end position="808"/>
    </location>
</feature>
<evidence type="ECO:0000313" key="14">
    <source>
        <dbReference type="EMBL" id="OLQ03447.1"/>
    </source>
</evidence>
<dbReference type="PANTHER" id="PTHR22931">
    <property type="entry name" value="PHOSPHOENOLPYRUVATE DIKINASE-RELATED"/>
    <property type="match status" value="1"/>
</dbReference>
<dbReference type="SUPFAM" id="SSF51621">
    <property type="entry name" value="Phosphoenolpyruvate/pyruvate domain"/>
    <property type="match status" value="1"/>
</dbReference>
<proteinExistence type="inferred from homology"/>
<dbReference type="GO" id="GO:0016301">
    <property type="term" value="F:kinase activity"/>
    <property type="evidence" value="ECO:0007669"/>
    <property type="project" value="UniProtKB-KW"/>
</dbReference>
<dbReference type="PROSITE" id="PS00370">
    <property type="entry name" value="PEP_ENZYMES_PHOS_SITE"/>
    <property type="match status" value="1"/>
</dbReference>
<comment type="cofactor">
    <cofactor evidence="1">
        <name>Mg(2+)</name>
        <dbReference type="ChEBI" id="CHEBI:18420"/>
    </cofactor>
</comment>
<dbReference type="InterPro" id="IPR002192">
    <property type="entry name" value="PPDK_AMP/ATP-bd"/>
</dbReference>
<evidence type="ECO:0000259" key="11">
    <source>
        <dbReference type="Pfam" id="PF00391"/>
    </source>
</evidence>
<evidence type="ECO:0000256" key="4">
    <source>
        <dbReference type="ARBA" id="ARBA00022679"/>
    </source>
</evidence>
<dbReference type="Pfam" id="PF02896">
    <property type="entry name" value="PEP-utilizers_C"/>
    <property type="match status" value="1"/>
</dbReference>
<evidence type="ECO:0000256" key="8">
    <source>
        <dbReference type="ARBA" id="ARBA00022840"/>
    </source>
</evidence>
<keyword evidence="7 14" id="KW-0418">Kinase</keyword>